<dbReference type="AlphaFoldDB" id="A0A354M1G1"/>
<organism evidence="3 4">
    <name type="scientific">Coprobacter fastidiosus</name>
    <dbReference type="NCBI Taxonomy" id="1099853"/>
    <lineage>
        <taxon>Bacteria</taxon>
        <taxon>Pseudomonadati</taxon>
        <taxon>Bacteroidota</taxon>
        <taxon>Bacteroidia</taxon>
        <taxon>Bacteroidales</taxon>
        <taxon>Barnesiellaceae</taxon>
        <taxon>Coprobacter</taxon>
    </lineage>
</organism>
<dbReference type="Gene3D" id="3.30.360.10">
    <property type="entry name" value="Dihydrodipicolinate Reductase, domain 2"/>
    <property type="match status" value="1"/>
</dbReference>
<evidence type="ECO:0000256" key="1">
    <source>
        <dbReference type="ARBA" id="ARBA00023027"/>
    </source>
</evidence>
<name>A0A354M1G1_9BACT</name>
<accession>A0A354M1G1</accession>
<gene>
    <name evidence="3" type="ORF">DDY73_05040</name>
</gene>
<feature type="non-terminal residue" evidence="3">
    <location>
        <position position="1"/>
    </location>
</feature>
<dbReference type="PANTHER" id="PTHR43818:SF1">
    <property type="entry name" value="GLYCOSYL HYDROLASE FAMILY 109 PROTEIN"/>
    <property type="match status" value="1"/>
</dbReference>
<evidence type="ECO:0000259" key="2">
    <source>
        <dbReference type="Pfam" id="PF21252"/>
    </source>
</evidence>
<dbReference type="GO" id="GO:0016787">
    <property type="term" value="F:hydrolase activity"/>
    <property type="evidence" value="ECO:0007669"/>
    <property type="project" value="UniProtKB-KW"/>
</dbReference>
<dbReference type="EMBL" id="DNWC01000065">
    <property type="protein sequence ID" value="HBJ08350.1"/>
    <property type="molecule type" value="Genomic_DNA"/>
</dbReference>
<proteinExistence type="predicted"/>
<protein>
    <submittedName>
        <fullName evidence="3">Glycosyl hydrolase</fullName>
    </submittedName>
</protein>
<dbReference type="PANTHER" id="PTHR43818">
    <property type="entry name" value="BCDNA.GH03377"/>
    <property type="match status" value="1"/>
</dbReference>
<sequence>AAMNMEEIWDIINTSEKTRKHCIQLENCVYDFFELTTLNMAQQGVFGDILHVEGAYIHNLEEFWPLYWNNWRLDYNRNHRGDVYPTHGMGPACQLLDMHRGDKMDILVAMDTKAVAAPAYIERKSGEKVENFKNGDHTMTMIRTEKGKTIHIQHNVVSPRPYNRMYQLTGTKGFANKYPVQGYVLESGQILSGVVPDHEDFSGHSFVSDEVKDTLMQRYKHPIQIELEEVAKRVGGHGGMDYIMDYRLIYCLRNGLPLDMDVYDLAEWCCLIPLTEISIENNSAPVEVPDFTRGGWNKVKGFRHAFVR</sequence>
<reference evidence="3 4" key="1">
    <citation type="journal article" date="2018" name="Nat. Biotechnol.">
        <title>A standardized bacterial taxonomy based on genome phylogeny substantially revises the tree of life.</title>
        <authorList>
            <person name="Parks D.H."/>
            <person name="Chuvochina M."/>
            <person name="Waite D.W."/>
            <person name="Rinke C."/>
            <person name="Skarshewski A."/>
            <person name="Chaumeil P.A."/>
            <person name="Hugenholtz P."/>
        </authorList>
    </citation>
    <scope>NUCLEOTIDE SEQUENCE [LARGE SCALE GENOMIC DNA]</scope>
    <source>
        <strain evidence="3">UBA11482</strain>
    </source>
</reference>
<dbReference type="Proteomes" id="UP000262954">
    <property type="component" value="Unassembled WGS sequence"/>
</dbReference>
<keyword evidence="1" id="KW-0520">NAD</keyword>
<keyword evidence="3" id="KW-0378">Hydrolase</keyword>
<evidence type="ECO:0000313" key="4">
    <source>
        <dbReference type="Proteomes" id="UP000262954"/>
    </source>
</evidence>
<dbReference type="SUPFAM" id="SSF55347">
    <property type="entry name" value="Glyceraldehyde-3-phosphate dehydrogenase-like, C-terminal domain"/>
    <property type="match status" value="1"/>
</dbReference>
<dbReference type="InterPro" id="IPR050463">
    <property type="entry name" value="Gfo/Idh/MocA_oxidrdct_glycsds"/>
</dbReference>
<feature type="domain" description="Glycosyl hydrolase 109 C-terminal" evidence="2">
    <location>
        <begin position="35"/>
        <end position="182"/>
    </location>
</feature>
<evidence type="ECO:0000313" key="3">
    <source>
        <dbReference type="EMBL" id="HBJ08350.1"/>
    </source>
</evidence>
<dbReference type="Pfam" id="PF21252">
    <property type="entry name" value="Glyco_hydro_109_C"/>
    <property type="match status" value="1"/>
</dbReference>
<comment type="caution">
    <text evidence="3">The sequence shown here is derived from an EMBL/GenBank/DDBJ whole genome shotgun (WGS) entry which is preliminary data.</text>
</comment>
<dbReference type="InterPro" id="IPR049303">
    <property type="entry name" value="Glyco_hydro_109_C"/>
</dbReference>